<gene>
    <name evidence="5" type="ORF">DWV06_14475</name>
</gene>
<dbReference type="Gene3D" id="3.40.50.300">
    <property type="entry name" value="P-loop containing nucleotide triphosphate hydrolases"/>
    <property type="match status" value="1"/>
</dbReference>
<keyword evidence="6" id="KW-1185">Reference proteome</keyword>
<dbReference type="AlphaFoldDB" id="A0A371ASE7"/>
<dbReference type="RefSeq" id="WP_115482901.1">
    <property type="nucleotide sequence ID" value="NZ_QRCT01000049.1"/>
</dbReference>
<dbReference type="GO" id="GO:0005524">
    <property type="term" value="F:ATP binding"/>
    <property type="evidence" value="ECO:0007669"/>
    <property type="project" value="UniProtKB-KW"/>
</dbReference>
<dbReference type="SMART" id="SM00382">
    <property type="entry name" value="AAA"/>
    <property type="match status" value="1"/>
</dbReference>
<evidence type="ECO:0000313" key="5">
    <source>
        <dbReference type="EMBL" id="RDU22491.1"/>
    </source>
</evidence>
<dbReference type="GO" id="GO:0016887">
    <property type="term" value="F:ATP hydrolysis activity"/>
    <property type="evidence" value="ECO:0007669"/>
    <property type="project" value="InterPro"/>
</dbReference>
<dbReference type="PROSITE" id="PS50893">
    <property type="entry name" value="ABC_TRANSPORTER_2"/>
    <property type="match status" value="1"/>
</dbReference>
<comment type="caution">
    <text evidence="5">The sequence shown here is derived from an EMBL/GenBank/DDBJ whole genome shotgun (WGS) entry which is preliminary data.</text>
</comment>
<dbReference type="InterPro" id="IPR027417">
    <property type="entry name" value="P-loop_NTPase"/>
</dbReference>
<evidence type="ECO:0000256" key="3">
    <source>
        <dbReference type="ARBA" id="ARBA00022840"/>
    </source>
</evidence>
<dbReference type="Proteomes" id="UP000255036">
    <property type="component" value="Unassembled WGS sequence"/>
</dbReference>
<keyword evidence="1" id="KW-0813">Transport</keyword>
<dbReference type="PANTHER" id="PTHR42939:SF3">
    <property type="entry name" value="ABC TRANSPORTER ATP-BINDING COMPONENT"/>
    <property type="match status" value="1"/>
</dbReference>
<dbReference type="InterPro" id="IPR051782">
    <property type="entry name" value="ABC_Transporter_VariousFunc"/>
</dbReference>
<dbReference type="OrthoDB" id="9804819at2"/>
<evidence type="ECO:0000256" key="2">
    <source>
        <dbReference type="ARBA" id="ARBA00022741"/>
    </source>
</evidence>
<dbReference type="EMBL" id="QRCT01000049">
    <property type="protein sequence ID" value="RDU22491.1"/>
    <property type="molecule type" value="Genomic_DNA"/>
</dbReference>
<dbReference type="CDD" id="cd03230">
    <property type="entry name" value="ABC_DR_subfamily_A"/>
    <property type="match status" value="1"/>
</dbReference>
<dbReference type="Pfam" id="PF00005">
    <property type="entry name" value="ABC_tran"/>
    <property type="match status" value="1"/>
</dbReference>
<evidence type="ECO:0000259" key="4">
    <source>
        <dbReference type="PROSITE" id="PS50893"/>
    </source>
</evidence>
<accession>A0A371ASE7</accession>
<proteinExistence type="predicted"/>
<protein>
    <submittedName>
        <fullName evidence="5">ABC transporter ATP-binding protein</fullName>
    </submittedName>
</protein>
<feature type="domain" description="ABC transporter" evidence="4">
    <location>
        <begin position="5"/>
        <end position="230"/>
    </location>
</feature>
<dbReference type="InterPro" id="IPR003439">
    <property type="entry name" value="ABC_transporter-like_ATP-bd"/>
</dbReference>
<sequence length="282" mass="32151">MDYALEIRNLTKKYNGFTLDHINLALPSGCIMGFIGENGAGKTTTIKLILDLIKKDSGEIYILGEEISKSQRILKEKIGVVMDECCFPENLDIKEINFIMKKIYKTWDESLFRQYYTRFGLKEKQPVKEYSRGMKMKLSITCALSHGSQILILDEATSGLDPIVRDEILDVFLEFIQDERHSIFISSHIISDLEKICDYITFLHKGKIIFNDSKDLLLEKYGVLKCSESELKTVDSSAIIGYRKSGFGVEALVEREKIAGSLLVDPASIEDIMLYYIREGKK</sequence>
<dbReference type="SUPFAM" id="SSF52540">
    <property type="entry name" value="P-loop containing nucleoside triphosphate hydrolases"/>
    <property type="match status" value="1"/>
</dbReference>
<keyword evidence="3 5" id="KW-0067">ATP-binding</keyword>
<name>A0A371ASE7_9FIRM</name>
<reference evidence="5 6" key="1">
    <citation type="submission" date="2018-07" db="EMBL/GenBank/DDBJ databases">
        <title>Anaerosacharophilus polymeroproducens gen. nov. sp. nov., an anaerobic bacterium isolated from salt field.</title>
        <authorList>
            <person name="Kim W."/>
            <person name="Yang S.-H."/>
            <person name="Oh J."/>
            <person name="Lee J.-H."/>
            <person name="Kwon K.K."/>
        </authorList>
    </citation>
    <scope>NUCLEOTIDE SEQUENCE [LARGE SCALE GENOMIC DNA]</scope>
    <source>
        <strain evidence="5 6">MCWD5</strain>
    </source>
</reference>
<evidence type="ECO:0000313" key="6">
    <source>
        <dbReference type="Proteomes" id="UP000255036"/>
    </source>
</evidence>
<dbReference type="InterPro" id="IPR003593">
    <property type="entry name" value="AAA+_ATPase"/>
</dbReference>
<keyword evidence="2" id="KW-0547">Nucleotide-binding</keyword>
<dbReference type="PANTHER" id="PTHR42939">
    <property type="entry name" value="ABC TRANSPORTER ATP-BINDING PROTEIN ALBC-RELATED"/>
    <property type="match status" value="1"/>
</dbReference>
<organism evidence="5 6">
    <name type="scientific">Anaerosacchariphilus polymeriproducens</name>
    <dbReference type="NCBI Taxonomy" id="1812858"/>
    <lineage>
        <taxon>Bacteria</taxon>
        <taxon>Bacillati</taxon>
        <taxon>Bacillota</taxon>
        <taxon>Clostridia</taxon>
        <taxon>Lachnospirales</taxon>
        <taxon>Lachnospiraceae</taxon>
        <taxon>Anaerosacchariphilus</taxon>
    </lineage>
</organism>
<evidence type="ECO:0000256" key="1">
    <source>
        <dbReference type="ARBA" id="ARBA00022448"/>
    </source>
</evidence>